<dbReference type="PANTHER" id="PTHR10353">
    <property type="entry name" value="GLYCOSYL HYDROLASE"/>
    <property type="match status" value="1"/>
</dbReference>
<keyword evidence="5" id="KW-1185">Reference proteome</keyword>
<accession>A0A1J7HT18</accession>
<dbReference type="EMBL" id="CM007370">
    <property type="protein sequence ID" value="OIW03611.1"/>
    <property type="molecule type" value="Genomic_DNA"/>
</dbReference>
<name>A0A1J7HT18_LUPAN</name>
<dbReference type="InterPro" id="IPR001360">
    <property type="entry name" value="Glyco_hydro_1"/>
</dbReference>
<dbReference type="SUPFAM" id="SSF51445">
    <property type="entry name" value="(Trans)glycosidases"/>
    <property type="match status" value="1"/>
</dbReference>
<evidence type="ECO:0000313" key="5">
    <source>
        <dbReference type="Proteomes" id="UP000188354"/>
    </source>
</evidence>
<reference evidence="4 5" key="1">
    <citation type="journal article" date="2017" name="Plant Biotechnol. J.">
        <title>A comprehensive draft genome sequence for lupin (Lupinus angustifolius), an emerging health food: insights into plant-microbe interactions and legume evolution.</title>
        <authorList>
            <person name="Hane J.K."/>
            <person name="Ming Y."/>
            <person name="Kamphuis L.G."/>
            <person name="Nelson M.N."/>
            <person name="Garg G."/>
            <person name="Atkins C.A."/>
            <person name="Bayer P.E."/>
            <person name="Bravo A."/>
            <person name="Bringans S."/>
            <person name="Cannon S."/>
            <person name="Edwards D."/>
            <person name="Foley R."/>
            <person name="Gao L.L."/>
            <person name="Harrison M.J."/>
            <person name="Huang W."/>
            <person name="Hurgobin B."/>
            <person name="Li S."/>
            <person name="Liu C.W."/>
            <person name="McGrath A."/>
            <person name="Morahan G."/>
            <person name="Murray J."/>
            <person name="Weller J."/>
            <person name="Jian J."/>
            <person name="Singh K.B."/>
        </authorList>
    </citation>
    <scope>NUCLEOTIDE SEQUENCE [LARGE SCALE GENOMIC DNA]</scope>
    <source>
        <strain evidence="5">cv. Tanjil</strain>
        <tissue evidence="4">Whole plant</tissue>
    </source>
</reference>
<dbReference type="GO" id="GO:0005975">
    <property type="term" value="P:carbohydrate metabolic process"/>
    <property type="evidence" value="ECO:0007669"/>
    <property type="project" value="InterPro"/>
</dbReference>
<dbReference type="OMA" id="VWLKVYP"/>
<dbReference type="Pfam" id="PF00232">
    <property type="entry name" value="Glyco_hydro_1"/>
    <property type="match status" value="1"/>
</dbReference>
<dbReference type="Proteomes" id="UP000188354">
    <property type="component" value="Chromosome LG10"/>
</dbReference>
<dbReference type="FunFam" id="3.20.20.80:FF:000041">
    <property type="entry name" value="Beta-glucosidase 7"/>
    <property type="match status" value="1"/>
</dbReference>
<dbReference type="OrthoDB" id="65569at2759"/>
<dbReference type="AlphaFoldDB" id="A0A1J7HT18"/>
<comment type="similarity">
    <text evidence="1 2">Belongs to the glycosyl hydrolase 1 family.</text>
</comment>
<dbReference type="PRINTS" id="PR00131">
    <property type="entry name" value="GLHYDRLASE1"/>
</dbReference>
<evidence type="ECO:0000256" key="1">
    <source>
        <dbReference type="ARBA" id="ARBA00010838"/>
    </source>
</evidence>
<evidence type="ECO:0008006" key="6">
    <source>
        <dbReference type="Google" id="ProtNLM"/>
    </source>
</evidence>
<feature type="signal peptide" evidence="3">
    <location>
        <begin position="1"/>
        <end position="31"/>
    </location>
</feature>
<evidence type="ECO:0000313" key="4">
    <source>
        <dbReference type="EMBL" id="OIW03611.1"/>
    </source>
</evidence>
<organism evidence="4 5">
    <name type="scientific">Lupinus angustifolius</name>
    <name type="common">Narrow-leaved blue lupine</name>
    <dbReference type="NCBI Taxonomy" id="3871"/>
    <lineage>
        <taxon>Eukaryota</taxon>
        <taxon>Viridiplantae</taxon>
        <taxon>Streptophyta</taxon>
        <taxon>Embryophyta</taxon>
        <taxon>Tracheophyta</taxon>
        <taxon>Spermatophyta</taxon>
        <taxon>Magnoliopsida</taxon>
        <taxon>eudicotyledons</taxon>
        <taxon>Gunneridae</taxon>
        <taxon>Pentapetalae</taxon>
        <taxon>rosids</taxon>
        <taxon>fabids</taxon>
        <taxon>Fabales</taxon>
        <taxon>Fabaceae</taxon>
        <taxon>Papilionoideae</taxon>
        <taxon>50 kb inversion clade</taxon>
        <taxon>genistoids sensu lato</taxon>
        <taxon>core genistoids</taxon>
        <taxon>Genisteae</taxon>
        <taxon>Lupinus</taxon>
    </lineage>
</organism>
<dbReference type="InterPro" id="IPR017853">
    <property type="entry name" value="GH"/>
</dbReference>
<evidence type="ECO:0000256" key="3">
    <source>
        <dbReference type="SAM" id="SignalP"/>
    </source>
</evidence>
<dbReference type="PANTHER" id="PTHR10353:SF28">
    <property type="entry name" value="BETA-GLUCOSIDASE 44"/>
    <property type="match status" value="1"/>
</dbReference>
<proteinExistence type="inferred from homology"/>
<sequence>MVTSSYLLHSPPLLCLLFSLLLSGSVIQCSAGGGEHDETVVVPEKVNLDTGGLSREAFPKGFLFGTATSAYQVEGMASQEGRGPSIWDDFINRNPGVIANNGTAEVSVDQYHRYKEDIDIMSHFNFDAYRFSISWSRIFPNGTGEVNWKGVEYYNRLIDSLLLRGIIPYANLYHYDLPLALELRYNGLLSRNVVKDFADYAEFCFKTFGDRVKNWMTFNEPRVVAALGYDNGLFAPARCSKEYGNCTVGNSGTEPYIVTHNLILSHAAAVERYRLKYQEKQKGRIGILLDFVWYENLTRSKEDNYAAQRARDFHLGWFMDPLVYGKYPRTIEEIVGNRLPKFTEKEVKLVKGSFDFVGINQYTTYYMYDPHQSNKPKVPGYQQDWNAGFAYVKNGKPVGPRAYSFWLYNVPWGMYKSLTYIKKRYGNPTVILSENGMDYPGNVTFSEALYDTTRINFYKGYLTQLKKAVDDGANVVGYFAWSLLDNFEWRLGYTSRFGIVYVDFKTLKRYPKLSAYWFKKLLTKKKQ</sequence>
<keyword evidence="3" id="KW-0732">Signal</keyword>
<gene>
    <name evidence="4" type="ORF">TanjilG_06120</name>
</gene>
<protein>
    <recommendedName>
        <fullName evidence="6">Beta-glucosidase 44</fullName>
    </recommendedName>
</protein>
<evidence type="ECO:0000256" key="2">
    <source>
        <dbReference type="RuleBase" id="RU003690"/>
    </source>
</evidence>
<feature type="chain" id="PRO_5012792051" description="Beta-glucosidase 44" evidence="3">
    <location>
        <begin position="32"/>
        <end position="527"/>
    </location>
</feature>
<dbReference type="Gramene" id="OIW03611">
    <property type="protein sequence ID" value="OIW03611"/>
    <property type="gene ID" value="TanjilG_06120"/>
</dbReference>
<dbReference type="Gene3D" id="3.20.20.80">
    <property type="entry name" value="Glycosidases"/>
    <property type="match status" value="1"/>
</dbReference>
<dbReference type="STRING" id="3871.A0A1J7HT18"/>
<dbReference type="GO" id="GO:0008422">
    <property type="term" value="F:beta-glucosidase activity"/>
    <property type="evidence" value="ECO:0007669"/>
    <property type="project" value="TreeGrafter"/>
</dbReference>
<dbReference type="KEGG" id="lang:109358694"/>